<dbReference type="EMBL" id="JYDJ01000264">
    <property type="protein sequence ID" value="KRX38530.1"/>
    <property type="molecule type" value="Genomic_DNA"/>
</dbReference>
<name>A0A0V0THP2_9BILA</name>
<evidence type="ECO:0000313" key="2">
    <source>
        <dbReference type="Proteomes" id="UP000055048"/>
    </source>
</evidence>
<dbReference type="Proteomes" id="UP000055048">
    <property type="component" value="Unassembled WGS sequence"/>
</dbReference>
<comment type="caution">
    <text evidence="1">The sequence shown here is derived from an EMBL/GenBank/DDBJ whole genome shotgun (WGS) entry which is preliminary data.</text>
</comment>
<reference evidence="1 2" key="1">
    <citation type="submission" date="2015-01" db="EMBL/GenBank/DDBJ databases">
        <title>Evolution of Trichinella species and genotypes.</title>
        <authorList>
            <person name="Korhonen P.K."/>
            <person name="Edoardo P."/>
            <person name="Giuseppe L.R."/>
            <person name="Gasser R.B."/>
        </authorList>
    </citation>
    <scope>NUCLEOTIDE SEQUENCE [LARGE SCALE GENOMIC DNA]</scope>
    <source>
        <strain evidence="1">ISS417</strain>
    </source>
</reference>
<protein>
    <submittedName>
        <fullName evidence="1">Uncharacterized protein</fullName>
    </submittedName>
</protein>
<gene>
    <name evidence="1" type="ORF">T05_15233</name>
</gene>
<organism evidence="1 2">
    <name type="scientific">Trichinella murrelli</name>
    <dbReference type="NCBI Taxonomy" id="144512"/>
    <lineage>
        <taxon>Eukaryota</taxon>
        <taxon>Metazoa</taxon>
        <taxon>Ecdysozoa</taxon>
        <taxon>Nematoda</taxon>
        <taxon>Enoplea</taxon>
        <taxon>Dorylaimia</taxon>
        <taxon>Trichinellida</taxon>
        <taxon>Trichinellidae</taxon>
        <taxon>Trichinella</taxon>
    </lineage>
</organism>
<sequence length="202" mass="23059">MHVEAKRPAIMRCCFKGKKTLEKRNSKVEKKFLHFHLISFGIHSNHMHSFSKMLLGIQAEKGGLRISRNSLSTVSFFTPKVCIKAKRCNKEKFCLITMSCHCDCLQMKVIEELYMDVEGKHRIVILLILSSVAFRESITPPKPVPSPVVKGGGGVSEKDLVPVRNSIRNIFEMELAVKIFISGRAVLHNKQFSLHFNYNMER</sequence>
<proteinExistence type="predicted"/>
<accession>A0A0V0THP2</accession>
<keyword evidence="2" id="KW-1185">Reference proteome</keyword>
<dbReference type="AlphaFoldDB" id="A0A0V0THP2"/>
<evidence type="ECO:0000313" key="1">
    <source>
        <dbReference type="EMBL" id="KRX38530.1"/>
    </source>
</evidence>